<dbReference type="SUPFAM" id="SSF53167">
    <property type="entry name" value="Purine and uridine phosphorylases"/>
    <property type="match status" value="1"/>
</dbReference>
<evidence type="ECO:0000256" key="6">
    <source>
        <dbReference type="ARBA" id="ARBA00031036"/>
    </source>
</evidence>
<dbReference type="CDD" id="cd09009">
    <property type="entry name" value="PNP-EcPNPII_like"/>
    <property type="match status" value="1"/>
</dbReference>
<dbReference type="EMBL" id="BARS01039681">
    <property type="protein sequence ID" value="GAG21706.1"/>
    <property type="molecule type" value="Genomic_DNA"/>
</dbReference>
<feature type="non-terminal residue" evidence="8">
    <location>
        <position position="1"/>
    </location>
</feature>
<comment type="similarity">
    <text evidence="2">Belongs to the PNP/MTAP phosphorylase family.</text>
</comment>
<feature type="domain" description="Nucleoside phosphorylase" evidence="7">
    <location>
        <begin position="2"/>
        <end position="147"/>
    </location>
</feature>
<protein>
    <recommendedName>
        <fullName evidence="3">purine-nucleoside phosphorylase</fullName>
        <ecNumber evidence="3">2.4.2.1</ecNumber>
    </recommendedName>
    <alternativeName>
        <fullName evidence="6">Inosine-guanosine phosphorylase</fullName>
    </alternativeName>
</protein>
<evidence type="ECO:0000313" key="8">
    <source>
        <dbReference type="EMBL" id="GAG21706.1"/>
    </source>
</evidence>
<dbReference type="InterPro" id="IPR011268">
    <property type="entry name" value="Purine_phosphorylase"/>
</dbReference>
<name>X0X9S9_9ZZZZ</name>
<evidence type="ECO:0000256" key="3">
    <source>
        <dbReference type="ARBA" id="ARBA00011886"/>
    </source>
</evidence>
<dbReference type="AlphaFoldDB" id="X0X9S9"/>
<dbReference type="Pfam" id="PF01048">
    <property type="entry name" value="PNP_UDP_1"/>
    <property type="match status" value="1"/>
</dbReference>
<dbReference type="Gene3D" id="3.40.50.1580">
    <property type="entry name" value="Nucleoside phosphorylase domain"/>
    <property type="match status" value="1"/>
</dbReference>
<evidence type="ECO:0000259" key="7">
    <source>
        <dbReference type="Pfam" id="PF01048"/>
    </source>
</evidence>
<dbReference type="PANTHER" id="PTHR11904:SF9">
    <property type="entry name" value="PURINE NUCLEOSIDE PHOSPHORYLASE-RELATED"/>
    <property type="match status" value="1"/>
</dbReference>
<dbReference type="GO" id="GO:0009116">
    <property type="term" value="P:nucleoside metabolic process"/>
    <property type="evidence" value="ECO:0007669"/>
    <property type="project" value="InterPro"/>
</dbReference>
<proteinExistence type="inferred from homology"/>
<keyword evidence="5" id="KW-0808">Transferase</keyword>
<dbReference type="EC" id="2.4.2.1" evidence="3"/>
<organism evidence="8">
    <name type="scientific">marine sediment metagenome</name>
    <dbReference type="NCBI Taxonomy" id="412755"/>
    <lineage>
        <taxon>unclassified sequences</taxon>
        <taxon>metagenomes</taxon>
        <taxon>ecological metagenomes</taxon>
    </lineage>
</organism>
<comment type="caution">
    <text evidence="8">The sequence shown here is derived from an EMBL/GenBank/DDBJ whole genome shotgun (WGS) entry which is preliminary data.</text>
</comment>
<evidence type="ECO:0000256" key="1">
    <source>
        <dbReference type="ARBA" id="ARBA00005058"/>
    </source>
</evidence>
<comment type="pathway">
    <text evidence="1">Purine metabolism; purine nucleoside salvage.</text>
</comment>
<dbReference type="InterPro" id="IPR000845">
    <property type="entry name" value="Nucleoside_phosphorylase_d"/>
</dbReference>
<evidence type="ECO:0000256" key="4">
    <source>
        <dbReference type="ARBA" id="ARBA00022676"/>
    </source>
</evidence>
<dbReference type="PANTHER" id="PTHR11904">
    <property type="entry name" value="METHYLTHIOADENOSINE/PURINE NUCLEOSIDE PHOSPHORYLASE"/>
    <property type="match status" value="1"/>
</dbReference>
<gene>
    <name evidence="8" type="ORF">S01H1_60575</name>
</gene>
<dbReference type="InterPro" id="IPR035994">
    <property type="entry name" value="Nucleoside_phosphorylase_sf"/>
</dbReference>
<dbReference type="UniPathway" id="UPA00606"/>
<evidence type="ECO:0000256" key="5">
    <source>
        <dbReference type="ARBA" id="ARBA00022679"/>
    </source>
</evidence>
<accession>X0X9S9</accession>
<reference evidence="8" key="1">
    <citation type="journal article" date="2014" name="Front. Microbiol.">
        <title>High frequency of phylogenetically diverse reductive dehalogenase-homologous genes in deep subseafloor sedimentary metagenomes.</title>
        <authorList>
            <person name="Kawai M."/>
            <person name="Futagami T."/>
            <person name="Toyoda A."/>
            <person name="Takaki Y."/>
            <person name="Nishi S."/>
            <person name="Hori S."/>
            <person name="Arai W."/>
            <person name="Tsubouchi T."/>
            <person name="Morono Y."/>
            <person name="Uchiyama I."/>
            <person name="Ito T."/>
            <person name="Fujiyama A."/>
            <person name="Inagaki F."/>
            <person name="Takami H."/>
        </authorList>
    </citation>
    <scope>NUCLEOTIDE SEQUENCE</scope>
    <source>
        <strain evidence="8">Expedition CK06-06</strain>
    </source>
</reference>
<evidence type="ECO:0000256" key="2">
    <source>
        <dbReference type="ARBA" id="ARBA00006751"/>
    </source>
</evidence>
<sequence length="153" mass="16103">ELVLIKDHINLLGANPLRGPNPQGFGPRFPDMSESYSKKLRALAQEVAAGQGGGGNLQEGVYAAFAGPTYETPAEVEMAERMGADLVGMSTVPEVIAARYLGMEVLGVSMVTNMAAGILDKPLSHQEVMETAAQVVPGLSRLLRGILSRIAPS</sequence>
<dbReference type="GO" id="GO:0004731">
    <property type="term" value="F:purine-nucleoside phosphorylase activity"/>
    <property type="evidence" value="ECO:0007669"/>
    <property type="project" value="UniProtKB-EC"/>
</dbReference>
<dbReference type="GO" id="GO:0005737">
    <property type="term" value="C:cytoplasm"/>
    <property type="evidence" value="ECO:0007669"/>
    <property type="project" value="TreeGrafter"/>
</dbReference>
<keyword evidence="4" id="KW-0328">Glycosyltransferase</keyword>